<protein>
    <recommendedName>
        <fullName evidence="2">DUF4160 domain-containing protein</fullName>
    </recommendedName>
</protein>
<evidence type="ECO:0000313" key="1">
    <source>
        <dbReference type="EMBL" id="VAW32172.1"/>
    </source>
</evidence>
<gene>
    <name evidence="1" type="ORF">MNBD_CHLOROFLEXI01-4707</name>
</gene>
<dbReference type="EMBL" id="UOEU01000329">
    <property type="protein sequence ID" value="VAW32172.1"/>
    <property type="molecule type" value="Genomic_DNA"/>
</dbReference>
<organism evidence="1">
    <name type="scientific">hydrothermal vent metagenome</name>
    <dbReference type="NCBI Taxonomy" id="652676"/>
    <lineage>
        <taxon>unclassified sequences</taxon>
        <taxon>metagenomes</taxon>
        <taxon>ecological metagenomes</taxon>
    </lineage>
</organism>
<name>A0A3B0V085_9ZZZZ</name>
<dbReference type="InterPro" id="IPR025427">
    <property type="entry name" value="DUF4160"/>
</dbReference>
<dbReference type="AlphaFoldDB" id="A0A3B0V085"/>
<sequence>MPTIRIDGYKFRFYSSDIFEPPHVHIIKVEKMAKIWLQPVSIQYNRGYNPAELNRVLKLTRKNQARLLEAWNDYFG</sequence>
<accession>A0A3B0V085</accession>
<proteinExistence type="predicted"/>
<reference evidence="1" key="1">
    <citation type="submission" date="2018-06" db="EMBL/GenBank/DDBJ databases">
        <authorList>
            <person name="Zhirakovskaya E."/>
        </authorList>
    </citation>
    <scope>NUCLEOTIDE SEQUENCE</scope>
</reference>
<dbReference type="Pfam" id="PF13711">
    <property type="entry name" value="DUF4160"/>
    <property type="match status" value="1"/>
</dbReference>
<evidence type="ECO:0008006" key="2">
    <source>
        <dbReference type="Google" id="ProtNLM"/>
    </source>
</evidence>